<dbReference type="Proteomes" id="UP000619260">
    <property type="component" value="Unassembled WGS sequence"/>
</dbReference>
<evidence type="ECO:0000313" key="1">
    <source>
        <dbReference type="EMBL" id="GIJ48033.1"/>
    </source>
</evidence>
<gene>
    <name evidence="1" type="ORF">Val02_49190</name>
</gene>
<dbReference type="AlphaFoldDB" id="A0A8J3YPP4"/>
<protein>
    <submittedName>
        <fullName evidence="1">Uncharacterized protein</fullName>
    </submittedName>
</protein>
<sequence length="128" mass="13924">MELRRILRREHQWTPAAACLAIVALLLCISHVQVSGPVDGTGAASIATGWFVDHDRSHHHHDHATAECSSGPAIDHRTAVHVDVQDSASVVDALTVDIRRETVAEPPNAYGRPLSGRQRLIVMCVARN</sequence>
<dbReference type="RefSeq" id="WP_203901520.1">
    <property type="nucleotide sequence ID" value="NZ_BOPF01000018.1"/>
</dbReference>
<name>A0A8J3YPP4_9ACTN</name>
<accession>A0A8J3YPP4</accession>
<organism evidence="1 2">
    <name type="scientific">Virgisporangium aliadipatigenens</name>
    <dbReference type="NCBI Taxonomy" id="741659"/>
    <lineage>
        <taxon>Bacteria</taxon>
        <taxon>Bacillati</taxon>
        <taxon>Actinomycetota</taxon>
        <taxon>Actinomycetes</taxon>
        <taxon>Micromonosporales</taxon>
        <taxon>Micromonosporaceae</taxon>
        <taxon>Virgisporangium</taxon>
    </lineage>
</organism>
<dbReference type="EMBL" id="BOPF01000018">
    <property type="protein sequence ID" value="GIJ48033.1"/>
    <property type="molecule type" value="Genomic_DNA"/>
</dbReference>
<keyword evidence="2" id="KW-1185">Reference proteome</keyword>
<comment type="caution">
    <text evidence="1">The sequence shown here is derived from an EMBL/GenBank/DDBJ whole genome shotgun (WGS) entry which is preliminary data.</text>
</comment>
<proteinExistence type="predicted"/>
<reference evidence="1" key="1">
    <citation type="submission" date="2021-01" db="EMBL/GenBank/DDBJ databases">
        <title>Whole genome shotgun sequence of Virgisporangium aliadipatigenens NBRC 105644.</title>
        <authorList>
            <person name="Komaki H."/>
            <person name="Tamura T."/>
        </authorList>
    </citation>
    <scope>NUCLEOTIDE SEQUENCE</scope>
    <source>
        <strain evidence="1">NBRC 105644</strain>
    </source>
</reference>
<evidence type="ECO:0000313" key="2">
    <source>
        <dbReference type="Proteomes" id="UP000619260"/>
    </source>
</evidence>